<keyword evidence="2" id="KW-0812">Transmembrane</keyword>
<evidence type="ECO:0000313" key="3">
    <source>
        <dbReference type="EMBL" id="CAE7350807.1"/>
    </source>
</evidence>
<comment type="caution">
    <text evidence="3">The sequence shown here is derived from an EMBL/GenBank/DDBJ whole genome shotgun (WGS) entry which is preliminary data.</text>
</comment>
<gene>
    <name evidence="3" type="ORF">SNAT2548_LOCUS18480</name>
</gene>
<reference evidence="3" key="1">
    <citation type="submission" date="2021-02" db="EMBL/GenBank/DDBJ databases">
        <authorList>
            <person name="Dougan E. K."/>
            <person name="Rhodes N."/>
            <person name="Thang M."/>
            <person name="Chan C."/>
        </authorList>
    </citation>
    <scope>NUCLEOTIDE SEQUENCE</scope>
</reference>
<dbReference type="AlphaFoldDB" id="A0A812PGY7"/>
<keyword evidence="4" id="KW-1185">Reference proteome</keyword>
<feature type="compositionally biased region" description="Pro residues" evidence="1">
    <location>
        <begin position="373"/>
        <end position="385"/>
    </location>
</feature>
<dbReference type="Proteomes" id="UP000604046">
    <property type="component" value="Unassembled WGS sequence"/>
</dbReference>
<keyword evidence="2" id="KW-0472">Membrane</keyword>
<dbReference type="OrthoDB" id="433491at2759"/>
<protein>
    <submittedName>
        <fullName evidence="3">Uncharacterized protein</fullName>
    </submittedName>
</protein>
<evidence type="ECO:0000313" key="4">
    <source>
        <dbReference type="Proteomes" id="UP000604046"/>
    </source>
</evidence>
<keyword evidence="2" id="KW-1133">Transmembrane helix</keyword>
<evidence type="ECO:0000256" key="1">
    <source>
        <dbReference type="SAM" id="MobiDB-lite"/>
    </source>
</evidence>
<proteinExistence type="predicted"/>
<name>A0A812PGY7_9DINO</name>
<sequence length="473" mass="52417">MLGCKDSPEDAASNYVPELPPPPGCLGLAVWTNREVPPQDWGMTATQFREFLSGCRETTRWSWITEVREVVTLYDVIQQLVKPWTRGTGCGIALRMNHKKPCRATLMISHTWAEDMDECEEAIVDYCLESTSGLATCIWFCGFAQYQAGDEPGDIGPSIGEQLKLDPFGAVIRHTTPAMGMVVVHTSSARVYERLWCVYEISEATRLESKVGIAFSERYLKQRHTSLVDLLKARTDNAVCSNPADAEMIRSRIQDQGGFRALDWKIFSFRLESLRAVLAKKDPNWQNMLAEELKRAEEELNNWSIFGPSKSEKPSHSRNRMVMLLAMGTVSVGLVVAGAAVAAALRATEENWPEDEGPTTTLRFGTQGFGQPSPQPPPPPPPPPAQLESPAPSMDTALLVTLISLLFLGSVCLSLLGILALRRCRAPAAPALRRAMDDPQQRSQLDWEEKLQLAKDCFCEDTLPTLPNSKLSL</sequence>
<feature type="region of interest" description="Disordered" evidence="1">
    <location>
        <begin position="350"/>
        <end position="391"/>
    </location>
</feature>
<feature type="transmembrane region" description="Helical" evidence="2">
    <location>
        <begin position="397"/>
        <end position="421"/>
    </location>
</feature>
<evidence type="ECO:0000256" key="2">
    <source>
        <dbReference type="SAM" id="Phobius"/>
    </source>
</evidence>
<accession>A0A812PGY7</accession>
<organism evidence="3 4">
    <name type="scientific">Symbiodinium natans</name>
    <dbReference type="NCBI Taxonomy" id="878477"/>
    <lineage>
        <taxon>Eukaryota</taxon>
        <taxon>Sar</taxon>
        <taxon>Alveolata</taxon>
        <taxon>Dinophyceae</taxon>
        <taxon>Suessiales</taxon>
        <taxon>Symbiodiniaceae</taxon>
        <taxon>Symbiodinium</taxon>
    </lineage>
</organism>
<dbReference type="EMBL" id="CAJNDS010002146">
    <property type="protein sequence ID" value="CAE7350807.1"/>
    <property type="molecule type" value="Genomic_DNA"/>
</dbReference>
<feature type="transmembrane region" description="Helical" evidence="2">
    <location>
        <begin position="322"/>
        <end position="345"/>
    </location>
</feature>